<evidence type="ECO:0000256" key="12">
    <source>
        <dbReference type="RuleBase" id="RU004057"/>
    </source>
</evidence>
<reference evidence="17 18" key="1">
    <citation type="journal article" date="2012" name="J. Bacteriol.">
        <title>Complete genome sequence of Alcanivorax dieselolei type strain B5.</title>
        <authorList>
            <person name="Lai Q."/>
            <person name="Li W."/>
            <person name="Shao Z."/>
        </authorList>
    </citation>
    <scope>NUCLEOTIDE SEQUENCE [LARGE SCALE GENOMIC DNA]</scope>
    <source>
        <strain evidence="18">DSM 16502 / CGMCC 1.3690 / B-5</strain>
    </source>
</reference>
<organism evidence="17 18">
    <name type="scientific">Alcanivorax dieselolei (strain DSM 16502 / CGMCC 1.3690 / MCCC 1A00001 / B-5)</name>
    <name type="common">Alloalcanivorax dieselolei</name>
    <dbReference type="NCBI Taxonomy" id="930169"/>
    <lineage>
        <taxon>Bacteria</taxon>
        <taxon>Pseudomonadati</taxon>
        <taxon>Pseudomonadota</taxon>
        <taxon>Gammaproteobacteria</taxon>
        <taxon>Oceanospirillales</taxon>
        <taxon>Alcanivoracaceae</taxon>
        <taxon>Alloalcanivorax</taxon>
    </lineage>
</organism>
<accession>K0CDE4</accession>
<feature type="compositionally biased region" description="Low complexity" evidence="13">
    <location>
        <begin position="53"/>
        <end position="63"/>
    </location>
</feature>
<dbReference type="NCBIfam" id="TIGR02797">
    <property type="entry name" value="exbB"/>
    <property type="match status" value="1"/>
</dbReference>
<sequence>MNTKVLFVAAFCIAGLLGVGQVHAQEDARPAVPPETAASEAPLLESTEEETAAGETPDAAAPAVESVTETHNDGPVLPHDLSPWGMYQAADPIVKAVMISLLLASLLTWTVWVFKLAQLFRARRRAGRVLAALVEAPDFAGGARHAATRKGDGATLVRAAEHELVLSSGGPVTDEGLKERVAARLDRVQVAAGSHMNKGTGILATIGAVAPFVGLFGTVWGIMNSFIGIARTQTTNLAVVAPGIAEALLATGIGLVAAIPAVIIYNHFARSITRYRALLGDITTALMTLISRDLDRHHPQARALAAADKEAVPGVVPLQRSGG</sequence>
<evidence type="ECO:0000256" key="8">
    <source>
        <dbReference type="ARBA" id="ARBA00022927"/>
    </source>
</evidence>
<dbReference type="AlphaFoldDB" id="K0CDE4"/>
<evidence type="ECO:0000256" key="5">
    <source>
        <dbReference type="ARBA" id="ARBA00022475"/>
    </source>
</evidence>
<evidence type="ECO:0000256" key="13">
    <source>
        <dbReference type="SAM" id="MobiDB-lite"/>
    </source>
</evidence>
<dbReference type="InterPro" id="IPR014164">
    <property type="entry name" value="TonB_ExbB_1"/>
</dbReference>
<feature type="transmembrane region" description="Helical" evidence="14">
    <location>
        <begin position="243"/>
        <end position="266"/>
    </location>
</feature>
<keyword evidence="9 14" id="KW-1133">Transmembrane helix</keyword>
<evidence type="ECO:0000256" key="1">
    <source>
        <dbReference type="ARBA" id="ARBA00004429"/>
    </source>
</evidence>
<feature type="signal peptide" evidence="15">
    <location>
        <begin position="1"/>
        <end position="24"/>
    </location>
</feature>
<evidence type="ECO:0000256" key="3">
    <source>
        <dbReference type="ARBA" id="ARBA00022093"/>
    </source>
</evidence>
<comment type="subunit">
    <text evidence="2">The accessory proteins ExbB and ExbD seem to form a complex with TonB.</text>
</comment>
<keyword evidence="6" id="KW-0997">Cell inner membrane</keyword>
<feature type="transmembrane region" description="Helical" evidence="14">
    <location>
        <begin position="202"/>
        <end position="223"/>
    </location>
</feature>
<evidence type="ECO:0000313" key="18">
    <source>
        <dbReference type="Proteomes" id="UP000006286"/>
    </source>
</evidence>
<dbReference type="GO" id="GO:0005886">
    <property type="term" value="C:plasma membrane"/>
    <property type="evidence" value="ECO:0007669"/>
    <property type="project" value="UniProtKB-SubCell"/>
</dbReference>
<evidence type="ECO:0000256" key="14">
    <source>
        <dbReference type="SAM" id="Phobius"/>
    </source>
</evidence>
<evidence type="ECO:0000256" key="11">
    <source>
        <dbReference type="ARBA" id="ARBA00024816"/>
    </source>
</evidence>
<evidence type="ECO:0000256" key="2">
    <source>
        <dbReference type="ARBA" id="ARBA00011471"/>
    </source>
</evidence>
<dbReference type="KEGG" id="adi:B5T_01380"/>
<dbReference type="HOGENOM" id="CLU_053325_0_2_6"/>
<dbReference type="InterPro" id="IPR002898">
    <property type="entry name" value="MotA_ExbB_proton_chnl"/>
</dbReference>
<evidence type="ECO:0000256" key="10">
    <source>
        <dbReference type="ARBA" id="ARBA00023136"/>
    </source>
</evidence>
<keyword evidence="15" id="KW-0732">Signal</keyword>
<dbReference type="PANTHER" id="PTHR30625:SF16">
    <property type="entry name" value="BIOPOLYMER TRANSPORT PROTEIN EXBB"/>
    <property type="match status" value="1"/>
</dbReference>
<evidence type="ECO:0000259" key="16">
    <source>
        <dbReference type="Pfam" id="PF01618"/>
    </source>
</evidence>
<evidence type="ECO:0000256" key="9">
    <source>
        <dbReference type="ARBA" id="ARBA00022989"/>
    </source>
</evidence>
<protein>
    <recommendedName>
        <fullName evidence="3">Biopolymer transport protein ExbB</fullName>
    </recommendedName>
</protein>
<keyword evidence="10 14" id="KW-0472">Membrane</keyword>
<evidence type="ECO:0000256" key="7">
    <source>
        <dbReference type="ARBA" id="ARBA00022692"/>
    </source>
</evidence>
<gene>
    <name evidence="17" type="ordered locus">B5T_01380</name>
</gene>
<dbReference type="Pfam" id="PF01618">
    <property type="entry name" value="MotA_ExbB"/>
    <property type="match status" value="1"/>
</dbReference>
<keyword evidence="7 14" id="KW-0812">Transmembrane</keyword>
<keyword evidence="5" id="KW-1003">Cell membrane</keyword>
<feature type="region of interest" description="Disordered" evidence="13">
    <location>
        <begin position="28"/>
        <end position="75"/>
    </location>
</feature>
<dbReference type="PANTHER" id="PTHR30625">
    <property type="entry name" value="PROTEIN TOLQ"/>
    <property type="match status" value="1"/>
</dbReference>
<dbReference type="STRING" id="930169.B5T_01380"/>
<evidence type="ECO:0000256" key="15">
    <source>
        <dbReference type="SAM" id="SignalP"/>
    </source>
</evidence>
<comment type="function">
    <text evidence="11">Involved in the TonB-dependent energy-dependent transport of various receptor-bound substrates. Protects ExbD from proteolytic degradation and functionally stabilizes TonB.</text>
</comment>
<evidence type="ECO:0000313" key="17">
    <source>
        <dbReference type="EMBL" id="AFT69662.1"/>
    </source>
</evidence>
<feature type="transmembrane region" description="Helical" evidence="14">
    <location>
        <begin position="93"/>
        <end position="114"/>
    </location>
</feature>
<feature type="chain" id="PRO_5003831471" description="Biopolymer transport protein ExbB" evidence="15">
    <location>
        <begin position="25"/>
        <end position="323"/>
    </location>
</feature>
<dbReference type="PATRIC" id="fig|930169.3.peg.1354"/>
<proteinExistence type="inferred from homology"/>
<feature type="domain" description="MotA/TolQ/ExbB proton channel" evidence="16">
    <location>
        <begin position="173"/>
        <end position="275"/>
    </location>
</feature>
<keyword evidence="18" id="KW-1185">Reference proteome</keyword>
<keyword evidence="8 12" id="KW-0653">Protein transport</keyword>
<dbReference type="Proteomes" id="UP000006286">
    <property type="component" value="Chromosome"/>
</dbReference>
<keyword evidence="4 12" id="KW-0813">Transport</keyword>
<dbReference type="InterPro" id="IPR050790">
    <property type="entry name" value="ExbB/TolQ_transport"/>
</dbReference>
<dbReference type="eggNOG" id="COG0811">
    <property type="taxonomic scope" value="Bacteria"/>
</dbReference>
<dbReference type="GO" id="GO:0022857">
    <property type="term" value="F:transmembrane transporter activity"/>
    <property type="evidence" value="ECO:0007669"/>
    <property type="project" value="InterPro"/>
</dbReference>
<dbReference type="GO" id="GO:0017038">
    <property type="term" value="P:protein import"/>
    <property type="evidence" value="ECO:0007669"/>
    <property type="project" value="TreeGrafter"/>
</dbReference>
<evidence type="ECO:0000256" key="4">
    <source>
        <dbReference type="ARBA" id="ARBA00022448"/>
    </source>
</evidence>
<name>K0CDE4_ALCDB</name>
<evidence type="ECO:0000256" key="6">
    <source>
        <dbReference type="ARBA" id="ARBA00022519"/>
    </source>
</evidence>
<comment type="subcellular location">
    <subcellularLocation>
        <location evidence="1">Cell inner membrane</location>
        <topology evidence="1">Multi-pass membrane protein</topology>
    </subcellularLocation>
    <subcellularLocation>
        <location evidence="12">Membrane</location>
        <topology evidence="12">Multi-pass membrane protein</topology>
    </subcellularLocation>
</comment>
<comment type="similarity">
    <text evidence="12">Belongs to the exbB/tolQ family.</text>
</comment>
<dbReference type="EMBL" id="CP003466">
    <property type="protein sequence ID" value="AFT69662.1"/>
    <property type="molecule type" value="Genomic_DNA"/>
</dbReference>
<dbReference type="RefSeq" id="WP_014993740.1">
    <property type="nucleotide sequence ID" value="NC_018691.1"/>
</dbReference>